<sequence>MTAWFRQEIHANVRSATDNDVQYIVLPLFTRPTCIRTQRIASLRTQSVENSRFLPTAKPIHCCITHTLSH</sequence>
<proteinExistence type="predicted"/>
<accession>V2XBZ8</accession>
<protein>
    <submittedName>
        <fullName evidence="1">Uncharacterized protein</fullName>
    </submittedName>
</protein>
<gene>
    <name evidence="1" type="ORF">Moror_7895</name>
</gene>
<dbReference type="HOGENOM" id="CLU_2758359_0_0_1"/>
<dbReference type="Proteomes" id="UP000017559">
    <property type="component" value="Unassembled WGS sequence"/>
</dbReference>
<dbReference type="EMBL" id="AWSO01000485">
    <property type="protein sequence ID" value="ESK90035.1"/>
    <property type="molecule type" value="Genomic_DNA"/>
</dbReference>
<dbReference type="KEGG" id="mrr:Moror_7895"/>
<keyword evidence="2" id="KW-1185">Reference proteome</keyword>
<organism evidence="1 2">
    <name type="scientific">Moniliophthora roreri (strain MCA 2997)</name>
    <name type="common">Cocoa frosty pod rot fungus</name>
    <name type="synonym">Crinipellis roreri</name>
    <dbReference type="NCBI Taxonomy" id="1381753"/>
    <lineage>
        <taxon>Eukaryota</taxon>
        <taxon>Fungi</taxon>
        <taxon>Dikarya</taxon>
        <taxon>Basidiomycota</taxon>
        <taxon>Agaricomycotina</taxon>
        <taxon>Agaricomycetes</taxon>
        <taxon>Agaricomycetidae</taxon>
        <taxon>Agaricales</taxon>
        <taxon>Marasmiineae</taxon>
        <taxon>Marasmiaceae</taxon>
        <taxon>Moniliophthora</taxon>
    </lineage>
</organism>
<evidence type="ECO:0000313" key="1">
    <source>
        <dbReference type="EMBL" id="ESK90035.1"/>
    </source>
</evidence>
<name>V2XBZ8_MONRO</name>
<reference evidence="1 2" key="1">
    <citation type="journal article" date="2014" name="BMC Genomics">
        <title>Genome and secretome analysis of the hemibiotrophic fungal pathogen, Moniliophthora roreri, which causes frosty pod rot disease of cacao: mechanisms of the biotrophic and necrotrophic phases.</title>
        <authorList>
            <person name="Meinhardt L.W."/>
            <person name="Costa G.G.L."/>
            <person name="Thomazella D.P.T."/>
            <person name="Teixeira P.J.P.L."/>
            <person name="Carazzolle M.F."/>
            <person name="Schuster S.C."/>
            <person name="Carlson J.E."/>
            <person name="Guiltinan M.J."/>
            <person name="Mieczkowski P."/>
            <person name="Farmer A."/>
            <person name="Ramaraj T."/>
            <person name="Crozier J."/>
            <person name="Davis R.E."/>
            <person name="Shao J."/>
            <person name="Melnick R.L."/>
            <person name="Pereira G.A.G."/>
            <person name="Bailey B.A."/>
        </authorList>
    </citation>
    <scope>NUCLEOTIDE SEQUENCE [LARGE SCALE GENOMIC DNA]</scope>
    <source>
        <strain evidence="1 2">MCA 2997</strain>
    </source>
</reference>
<evidence type="ECO:0000313" key="2">
    <source>
        <dbReference type="Proteomes" id="UP000017559"/>
    </source>
</evidence>
<comment type="caution">
    <text evidence="1">The sequence shown here is derived from an EMBL/GenBank/DDBJ whole genome shotgun (WGS) entry which is preliminary data.</text>
</comment>
<dbReference type="AlphaFoldDB" id="V2XBZ8"/>